<feature type="transmembrane region" description="Helical" evidence="7">
    <location>
        <begin position="450"/>
        <end position="474"/>
    </location>
</feature>
<evidence type="ECO:0000256" key="1">
    <source>
        <dbReference type="ARBA" id="ARBA00004651"/>
    </source>
</evidence>
<feature type="domain" description="SSD" evidence="8">
    <location>
        <begin position="346"/>
        <end position="473"/>
    </location>
</feature>
<keyword evidence="2" id="KW-1003">Cell membrane</keyword>
<dbReference type="InterPro" id="IPR017841">
    <property type="entry name" value="Hopanoid_biosynth_HpnN"/>
</dbReference>
<feature type="transmembrane region" description="Helical" evidence="7">
    <location>
        <begin position="838"/>
        <end position="858"/>
    </location>
</feature>
<feature type="compositionally biased region" description="Gly residues" evidence="6">
    <location>
        <begin position="484"/>
        <end position="501"/>
    </location>
</feature>
<protein>
    <submittedName>
        <fullName evidence="9">Hopanoid biosynthesis-associated RND transporter HpnN</fullName>
    </submittedName>
</protein>
<dbReference type="InterPro" id="IPR050545">
    <property type="entry name" value="Mycobact_MmpL"/>
</dbReference>
<dbReference type="InterPro" id="IPR004869">
    <property type="entry name" value="MMPL_dom"/>
</dbReference>
<keyword evidence="5 7" id="KW-0472">Membrane</keyword>
<evidence type="ECO:0000256" key="4">
    <source>
        <dbReference type="ARBA" id="ARBA00022989"/>
    </source>
</evidence>
<dbReference type="Gene3D" id="1.20.1640.10">
    <property type="entry name" value="Multidrug efflux transporter AcrB transmembrane domain"/>
    <property type="match status" value="2"/>
</dbReference>
<keyword evidence="4 7" id="KW-1133">Transmembrane helix</keyword>
<dbReference type="PANTHER" id="PTHR33406">
    <property type="entry name" value="MEMBRANE PROTEIN MJ1562-RELATED"/>
    <property type="match status" value="1"/>
</dbReference>
<dbReference type="GO" id="GO:0005886">
    <property type="term" value="C:plasma membrane"/>
    <property type="evidence" value="ECO:0007669"/>
    <property type="project" value="UniProtKB-SubCell"/>
</dbReference>
<name>A0A845BBL5_9PROT</name>
<keyword evidence="10" id="KW-1185">Reference proteome</keyword>
<reference evidence="9 10" key="1">
    <citation type="submission" date="2019-03" db="EMBL/GenBank/DDBJ databases">
        <title>Roseomonas sp. a novel Roseomonas species isolated from Sea whip Gorgonian.</title>
        <authorList>
            <person name="Li F."/>
            <person name="Pan X."/>
            <person name="Huang S."/>
            <person name="Li Z."/>
            <person name="Meng B."/>
        </authorList>
    </citation>
    <scope>NUCLEOTIDE SEQUENCE [LARGE SCALE GENOMIC DNA]</scope>
    <source>
        <strain evidence="9 10">M0104</strain>
    </source>
</reference>
<comment type="caution">
    <text evidence="9">The sequence shown here is derived from an EMBL/GenBank/DDBJ whole genome shotgun (WGS) entry which is preliminary data.</text>
</comment>
<dbReference type="AlphaFoldDB" id="A0A845BBL5"/>
<dbReference type="OrthoDB" id="7518665at2"/>
<evidence type="ECO:0000256" key="3">
    <source>
        <dbReference type="ARBA" id="ARBA00022692"/>
    </source>
</evidence>
<gene>
    <name evidence="9" type="ORF">E0493_11800</name>
</gene>
<proteinExistence type="predicted"/>
<feature type="transmembrane region" description="Helical" evidence="7">
    <location>
        <begin position="521"/>
        <end position="540"/>
    </location>
</feature>
<dbReference type="InterPro" id="IPR000731">
    <property type="entry name" value="SSD"/>
</dbReference>
<dbReference type="PANTHER" id="PTHR33406:SF13">
    <property type="entry name" value="MEMBRANE PROTEIN YDFJ"/>
    <property type="match status" value="1"/>
</dbReference>
<evidence type="ECO:0000256" key="5">
    <source>
        <dbReference type="ARBA" id="ARBA00023136"/>
    </source>
</evidence>
<feature type="transmembrane region" description="Helical" evidence="7">
    <location>
        <begin position="322"/>
        <end position="341"/>
    </location>
</feature>
<feature type="region of interest" description="Disordered" evidence="6">
    <location>
        <begin position="481"/>
        <end position="501"/>
    </location>
</feature>
<feature type="transmembrane region" description="Helical" evidence="7">
    <location>
        <begin position="348"/>
        <end position="368"/>
    </location>
</feature>
<evidence type="ECO:0000313" key="9">
    <source>
        <dbReference type="EMBL" id="MXP64028.1"/>
    </source>
</evidence>
<evidence type="ECO:0000256" key="7">
    <source>
        <dbReference type="SAM" id="Phobius"/>
    </source>
</evidence>
<sequence>MIRRGGHLRDPIKRPSFREAQPGRRRDSLHPASSPTPPPQPAGADVTTRTPLTARVVGASARHPWVTILLALLLAAAAGFHASRNFAMTTDTAELISPDLDWRRGELDFDAAFPQQQDLTVVVVDGATPELAEQAAARLGAHLRAAAGLFHSVRRPEGGPFFARNGLMLLPLEDVQSTLDQLIAAQPFLGPLAADPSLRGIMGALDTVLDGVRRGQASLAQVERPVARLGEAFGAVAAGRPAFFSWQALFSDAPPGTRQTRRFLLVQPVMDYSALQPGKAAGDAIRAAARALALDPAHGVTVRLTGPVPMADEEFASLSENAGIMGAAMLLALVAMLWLAVRSARLVAAILATALLGLVMTAGLGLLVAGRFNLISVAFIPLFLGLGVDFGIQLCVRFRAERLRHSGPREALGAAGGAVGGSLALAAVATAVGFLAFLPTSYLGVSELGAIAGAGMIVAFLLSITLLPALVAVLRPEGRHRGGGHGGGGHEGSEHGGGGRAEMGWPALAPLDAWLRRRRRAVIGAWAAAGLVALALMPLLRFDFNPLHLRNAEAESMATLYDLMRDPDRTPNTIDVLAPSLAEADALAARLARLPEVSQTVTLSSFIPADQEPKLAAIHDAADLLSLTLDPVTVRPPPSDAEVARSMAETAAALRQAAGEATEGPAQAARRLAEALERLAEGTAGRRAAAQAALVPPLRTLLDQVRALLRAAPVTRAALPDSLAEDWAAADGRARIQVFPRGDSNDNAVLRRFSAAVQAVAPQATGAPISIQGAADSVVTAFLEAGLLSGIAIAALLALVLRRTRDVLLTVAPVLLSGLLTLGSCVLLGLPLNFANIIALPLLFGIGVAFNIYFVMAGRQGETGLLPSSLTRAILFSALTTATAFGSLWLSHHPGTASMGQLLGLSLAWVLAATLLLQPALLAQPPERN</sequence>
<feature type="transmembrane region" description="Helical" evidence="7">
    <location>
        <begin position="870"/>
        <end position="890"/>
    </location>
</feature>
<feature type="transmembrane region" description="Helical" evidence="7">
    <location>
        <begin position="778"/>
        <end position="800"/>
    </location>
</feature>
<accession>A0A845BBL5</accession>
<evidence type="ECO:0000256" key="2">
    <source>
        <dbReference type="ARBA" id="ARBA00022475"/>
    </source>
</evidence>
<evidence type="ECO:0000256" key="6">
    <source>
        <dbReference type="SAM" id="MobiDB-lite"/>
    </source>
</evidence>
<dbReference type="EMBL" id="SNVJ01000009">
    <property type="protein sequence ID" value="MXP64028.1"/>
    <property type="molecule type" value="Genomic_DNA"/>
</dbReference>
<comment type="subcellular location">
    <subcellularLocation>
        <location evidence="1">Cell membrane</location>
        <topology evidence="1">Multi-pass membrane protein</topology>
    </subcellularLocation>
</comment>
<organism evidence="9 10">
    <name type="scientific">Teichococcus coralli</name>
    <dbReference type="NCBI Taxonomy" id="2545983"/>
    <lineage>
        <taxon>Bacteria</taxon>
        <taxon>Pseudomonadati</taxon>
        <taxon>Pseudomonadota</taxon>
        <taxon>Alphaproteobacteria</taxon>
        <taxon>Acetobacterales</taxon>
        <taxon>Roseomonadaceae</taxon>
        <taxon>Roseomonas</taxon>
    </lineage>
</organism>
<evidence type="ECO:0000259" key="8">
    <source>
        <dbReference type="PROSITE" id="PS50156"/>
    </source>
</evidence>
<dbReference type="Pfam" id="PF03176">
    <property type="entry name" value="MMPL"/>
    <property type="match status" value="2"/>
</dbReference>
<dbReference type="PROSITE" id="PS50156">
    <property type="entry name" value="SSD"/>
    <property type="match status" value="1"/>
</dbReference>
<dbReference type="SUPFAM" id="SSF82866">
    <property type="entry name" value="Multidrug efflux transporter AcrB transmembrane domain"/>
    <property type="match status" value="2"/>
</dbReference>
<keyword evidence="3 7" id="KW-0812">Transmembrane</keyword>
<dbReference type="Proteomes" id="UP000460715">
    <property type="component" value="Unassembled WGS sequence"/>
</dbReference>
<feature type="transmembrane region" description="Helical" evidence="7">
    <location>
        <begin position="902"/>
        <end position="923"/>
    </location>
</feature>
<feature type="transmembrane region" description="Helical" evidence="7">
    <location>
        <begin position="807"/>
        <end position="832"/>
    </location>
</feature>
<feature type="region of interest" description="Disordered" evidence="6">
    <location>
        <begin position="1"/>
        <end position="47"/>
    </location>
</feature>
<dbReference type="NCBIfam" id="TIGR03480">
    <property type="entry name" value="HpnN"/>
    <property type="match status" value="1"/>
</dbReference>
<feature type="compositionally biased region" description="Basic and acidic residues" evidence="6">
    <location>
        <begin position="7"/>
        <end position="29"/>
    </location>
</feature>
<evidence type="ECO:0000313" key="10">
    <source>
        <dbReference type="Proteomes" id="UP000460715"/>
    </source>
</evidence>
<feature type="transmembrane region" description="Helical" evidence="7">
    <location>
        <begin position="412"/>
        <end position="438"/>
    </location>
</feature>
<feature type="transmembrane region" description="Helical" evidence="7">
    <location>
        <begin position="374"/>
        <end position="392"/>
    </location>
</feature>